<dbReference type="InterPro" id="IPR000073">
    <property type="entry name" value="AB_hydrolase_1"/>
</dbReference>
<sequence length="283" mass="30134">MNRHARYRTLRTPLTVMATVTVAAGLLAATIGPASATKGGGHAPTQHPKPTVVLVHGAFADSSSWNDVVKKLKHDGYPVVAASNPLRGLSSDAAYVRELVDSIKGPVVLAGHSYGGAVISNAAYGSDKVKALVYLAAFMPDKGENAFDLSLKFEGSTLGDALKQVPVTLPDGSKGVDLYIDQPKFHDQFAADVPEYTAEIMAATQRPVSGGALYEPSGEPAWKTIPSWVLVASKDRNIPRELQVFMAKRAKSHVEEVRSSHAVSVSHAKESARIIEEAARSVR</sequence>
<evidence type="ECO:0000256" key="1">
    <source>
        <dbReference type="SAM" id="SignalP"/>
    </source>
</evidence>
<feature type="domain" description="AB hydrolase-1" evidence="2">
    <location>
        <begin position="52"/>
        <end position="272"/>
    </location>
</feature>
<dbReference type="PANTHER" id="PTHR37017:SF11">
    <property type="entry name" value="ESTERASE_LIPASE_THIOESTERASE DOMAIN-CONTAINING PROTEIN"/>
    <property type="match status" value="1"/>
</dbReference>
<dbReference type="OrthoDB" id="9814966at2"/>
<dbReference type="Pfam" id="PF12697">
    <property type="entry name" value="Abhydrolase_6"/>
    <property type="match status" value="1"/>
</dbReference>
<organism evidence="3 4">
    <name type="scientific">Actinacidiphila glaucinigra</name>
    <dbReference type="NCBI Taxonomy" id="235986"/>
    <lineage>
        <taxon>Bacteria</taxon>
        <taxon>Bacillati</taxon>
        <taxon>Actinomycetota</taxon>
        <taxon>Actinomycetes</taxon>
        <taxon>Kitasatosporales</taxon>
        <taxon>Streptomycetaceae</taxon>
        <taxon>Actinacidiphila</taxon>
    </lineage>
</organism>
<gene>
    <name evidence="3" type="ORF">SAMN05216252_13272</name>
</gene>
<feature type="chain" id="PRO_5012828322" evidence="1">
    <location>
        <begin position="37"/>
        <end position="283"/>
    </location>
</feature>
<keyword evidence="4" id="KW-1185">Reference proteome</keyword>
<dbReference type="AlphaFoldDB" id="A0A239N9Y7"/>
<dbReference type="RefSeq" id="WP_089228455.1">
    <property type="nucleotide sequence ID" value="NZ_FZOF01000032.1"/>
</dbReference>
<dbReference type="PANTHER" id="PTHR37017">
    <property type="entry name" value="AB HYDROLASE-1 DOMAIN-CONTAINING PROTEIN-RELATED"/>
    <property type="match status" value="1"/>
</dbReference>
<dbReference type="SUPFAM" id="SSF53474">
    <property type="entry name" value="alpha/beta-Hydrolases"/>
    <property type="match status" value="1"/>
</dbReference>
<reference evidence="3 4" key="1">
    <citation type="submission" date="2017-06" db="EMBL/GenBank/DDBJ databases">
        <authorList>
            <person name="Kim H.J."/>
            <person name="Triplett B.A."/>
        </authorList>
    </citation>
    <scope>NUCLEOTIDE SEQUENCE [LARGE SCALE GENOMIC DNA]</scope>
    <source>
        <strain evidence="3 4">CGMCC 4.1858</strain>
    </source>
</reference>
<accession>A0A239N9Y7</accession>
<dbReference type="InterPro" id="IPR029058">
    <property type="entry name" value="AB_hydrolase_fold"/>
</dbReference>
<keyword evidence="1" id="KW-0732">Signal</keyword>
<name>A0A239N9Y7_9ACTN</name>
<dbReference type="EMBL" id="FZOF01000032">
    <property type="protein sequence ID" value="SNT50989.1"/>
    <property type="molecule type" value="Genomic_DNA"/>
</dbReference>
<evidence type="ECO:0000313" key="4">
    <source>
        <dbReference type="Proteomes" id="UP000198280"/>
    </source>
</evidence>
<dbReference type="InterPro" id="IPR052897">
    <property type="entry name" value="Sec-Metab_Biosynth_Hydrolase"/>
</dbReference>
<dbReference type="Gene3D" id="3.40.50.1820">
    <property type="entry name" value="alpha/beta hydrolase"/>
    <property type="match status" value="1"/>
</dbReference>
<proteinExistence type="predicted"/>
<protein>
    <submittedName>
        <fullName evidence="3">Pimeloyl-ACP methyl ester carboxylesterase</fullName>
    </submittedName>
</protein>
<evidence type="ECO:0000259" key="2">
    <source>
        <dbReference type="Pfam" id="PF12697"/>
    </source>
</evidence>
<feature type="signal peptide" evidence="1">
    <location>
        <begin position="1"/>
        <end position="36"/>
    </location>
</feature>
<dbReference type="GO" id="GO:0003824">
    <property type="term" value="F:catalytic activity"/>
    <property type="evidence" value="ECO:0007669"/>
    <property type="project" value="UniProtKB-ARBA"/>
</dbReference>
<dbReference type="Proteomes" id="UP000198280">
    <property type="component" value="Unassembled WGS sequence"/>
</dbReference>
<evidence type="ECO:0000313" key="3">
    <source>
        <dbReference type="EMBL" id="SNT50989.1"/>
    </source>
</evidence>